<comment type="caution">
    <text evidence="2">The sequence shown here is derived from an EMBL/GenBank/DDBJ whole genome shotgun (WGS) entry which is preliminary data.</text>
</comment>
<evidence type="ECO:0000313" key="2">
    <source>
        <dbReference type="EMBL" id="CAL5134851.1"/>
    </source>
</evidence>
<keyword evidence="1" id="KW-0472">Membrane</keyword>
<dbReference type="Proteomes" id="UP001497525">
    <property type="component" value="Unassembled WGS sequence"/>
</dbReference>
<feature type="transmembrane region" description="Helical" evidence="1">
    <location>
        <begin position="345"/>
        <end position="364"/>
    </location>
</feature>
<reference evidence="2" key="1">
    <citation type="submission" date="2024-06" db="EMBL/GenBank/DDBJ databases">
        <authorList>
            <person name="Liu X."/>
            <person name="Lenzi L."/>
            <person name="Haldenby T S."/>
            <person name="Uol C."/>
        </authorList>
    </citation>
    <scope>NUCLEOTIDE SEQUENCE</scope>
</reference>
<sequence>MEVSEFGSSHVLYCTVTNTQSALIWFNFITDLFSLMTAVDLPMGEEQMEGYDHVGFEGGALNSLYRRVWNNLEFEFSSRYSLKITHKGLRLSVGIAGQRLGTDIRTVEQVVAGPPYQDMDCTLTSFLVSFTFLVFAFPSSTHTQYTYIQYRIHLTDRTGWRYTYENASTPDFKWLETEVCSKIREAISANYAVINAYLGCNCGQFHFRKNVYGTARLKFYTERYLSSGITPFFLATFLNNHMDRNFFAGFCESPLFISLMTLSTSKELQAEVCATLEDALENYSILERAFTSCEVRKVHEICNAVDVDLGFEEISYLIQDWEDHELARYLYQFVDRTVVRGISSGTVPTTSLFVVVITLLATLLQ</sequence>
<keyword evidence="1" id="KW-0812">Transmembrane</keyword>
<name>A0AAV2TEV9_CALDB</name>
<accession>A0AAV2TEV9</accession>
<proteinExistence type="predicted"/>
<dbReference type="AlphaFoldDB" id="A0AAV2TEV9"/>
<keyword evidence="1" id="KW-1133">Transmembrane helix</keyword>
<protein>
    <submittedName>
        <fullName evidence="2">Uncharacterized protein</fullName>
    </submittedName>
</protein>
<gene>
    <name evidence="2" type="ORF">CDAUBV1_LOCUS8807</name>
</gene>
<dbReference type="EMBL" id="CAXLJL010000233">
    <property type="protein sequence ID" value="CAL5134851.1"/>
    <property type="molecule type" value="Genomic_DNA"/>
</dbReference>
<evidence type="ECO:0000313" key="3">
    <source>
        <dbReference type="Proteomes" id="UP001497525"/>
    </source>
</evidence>
<evidence type="ECO:0000256" key="1">
    <source>
        <dbReference type="SAM" id="Phobius"/>
    </source>
</evidence>
<organism evidence="2 3">
    <name type="scientific">Calicophoron daubneyi</name>
    <name type="common">Rumen fluke</name>
    <name type="synonym">Paramphistomum daubneyi</name>
    <dbReference type="NCBI Taxonomy" id="300641"/>
    <lineage>
        <taxon>Eukaryota</taxon>
        <taxon>Metazoa</taxon>
        <taxon>Spiralia</taxon>
        <taxon>Lophotrochozoa</taxon>
        <taxon>Platyhelminthes</taxon>
        <taxon>Trematoda</taxon>
        <taxon>Digenea</taxon>
        <taxon>Plagiorchiida</taxon>
        <taxon>Pronocephalata</taxon>
        <taxon>Paramphistomoidea</taxon>
        <taxon>Paramphistomidae</taxon>
        <taxon>Calicophoron</taxon>
    </lineage>
</organism>